<protein>
    <submittedName>
        <fullName evidence="9">Nitrate/sulfonate/bicarbonate ABC transporter, permease protein</fullName>
    </submittedName>
</protein>
<reference evidence="10" key="1">
    <citation type="journal article" date="2014" name="BMC Genomics">
        <title>Genome sequencing of two Neorhizobium galegae strains reveals a noeT gene responsible for the unusual acetylation of the nodulation factors.</title>
        <authorList>
            <person name="Osterman J."/>
            <person name="Marsh J."/>
            <person name="Laine P.K."/>
            <person name="Zeng Z."/>
            <person name="Alatalo E."/>
            <person name="Sullivan J.T."/>
            <person name="Young J.P."/>
            <person name="Thomas-Oates J."/>
            <person name="Paulin L."/>
            <person name="Lindstrom K."/>
        </authorList>
    </citation>
    <scope>NUCLEOTIDE SEQUENCE [LARGE SCALE GENOMIC DNA]</scope>
    <source>
        <strain evidence="10">HAMBI 540</strain>
    </source>
</reference>
<dbReference type="GO" id="GO:0055085">
    <property type="term" value="P:transmembrane transport"/>
    <property type="evidence" value="ECO:0007669"/>
    <property type="project" value="InterPro"/>
</dbReference>
<name>A0A068SZP4_NEOGA</name>
<keyword evidence="9" id="KW-0614">Plasmid</keyword>
<dbReference type="HOGENOM" id="CLU_046113_2_2_5"/>
<comment type="subcellular location">
    <subcellularLocation>
        <location evidence="1 7">Cell membrane</location>
        <topology evidence="1 7">Multi-pass membrane protein</topology>
    </subcellularLocation>
</comment>
<dbReference type="GO" id="GO:0005886">
    <property type="term" value="C:plasma membrane"/>
    <property type="evidence" value="ECO:0007669"/>
    <property type="project" value="UniProtKB-SubCell"/>
</dbReference>
<feature type="domain" description="ABC transmembrane type-1" evidence="8">
    <location>
        <begin position="53"/>
        <end position="237"/>
    </location>
</feature>
<dbReference type="OrthoDB" id="8138334at2"/>
<feature type="transmembrane region" description="Helical" evidence="7">
    <location>
        <begin position="213"/>
        <end position="233"/>
    </location>
</feature>
<dbReference type="PATRIC" id="fig|1028800.3.peg.5249"/>
<keyword evidence="3" id="KW-1003">Cell membrane</keyword>
<keyword evidence="5 7" id="KW-1133">Transmembrane helix</keyword>
<dbReference type="PROSITE" id="PS50928">
    <property type="entry name" value="ABC_TM1"/>
    <property type="match status" value="1"/>
</dbReference>
<keyword evidence="2 7" id="KW-0813">Transport</keyword>
<feature type="transmembrane region" description="Helical" evidence="7">
    <location>
        <begin position="168"/>
        <end position="193"/>
    </location>
</feature>
<sequence>MILRGIAGLIATLVLWTAIVVIFRVPAFLLPGPLEVFARLLFLFENAKLFRHIGVTLTEIVAGFVIGTAVGILAGVVFARLPRVERFATPLILLLQTAPKIAIAPLLLLWLGIGPTPKIVLIAIVTFFPVMSGMVTGLRYGEGSFRDLGAVLKLSPWQSFWHIELPSALPAVLAGMAVATTLAMTAAVIGELMGANEGIGYLLSSGQENSDTAVVIGMVLLLSLIGWAFYEVIELIRRRSLGRFQLS</sequence>
<dbReference type="GeneID" id="24260355"/>
<evidence type="ECO:0000256" key="5">
    <source>
        <dbReference type="ARBA" id="ARBA00022989"/>
    </source>
</evidence>
<proteinExistence type="inferred from homology"/>
<evidence type="ECO:0000256" key="3">
    <source>
        <dbReference type="ARBA" id="ARBA00022475"/>
    </source>
</evidence>
<dbReference type="InterPro" id="IPR000515">
    <property type="entry name" value="MetI-like"/>
</dbReference>
<dbReference type="Pfam" id="PF00528">
    <property type="entry name" value="BPD_transp_1"/>
    <property type="match status" value="1"/>
</dbReference>
<keyword evidence="10" id="KW-1185">Reference proteome</keyword>
<dbReference type="RefSeq" id="WP_041364732.1">
    <property type="nucleotide sequence ID" value="NZ_HG938354.1"/>
</dbReference>
<feature type="transmembrane region" description="Helical" evidence="7">
    <location>
        <begin position="7"/>
        <end position="29"/>
    </location>
</feature>
<geneLocation type="plasmid" evidence="10">
    <name>II</name>
</geneLocation>
<evidence type="ECO:0000256" key="1">
    <source>
        <dbReference type="ARBA" id="ARBA00004651"/>
    </source>
</evidence>
<evidence type="ECO:0000313" key="10">
    <source>
        <dbReference type="Proteomes" id="UP000028181"/>
    </source>
</evidence>
<evidence type="ECO:0000256" key="2">
    <source>
        <dbReference type="ARBA" id="ARBA00022448"/>
    </source>
</evidence>
<dbReference type="SUPFAM" id="SSF161098">
    <property type="entry name" value="MetI-like"/>
    <property type="match status" value="1"/>
</dbReference>
<evidence type="ECO:0000256" key="4">
    <source>
        <dbReference type="ARBA" id="ARBA00022692"/>
    </source>
</evidence>
<dbReference type="AlphaFoldDB" id="A0A068SZP4"/>
<feature type="transmembrane region" description="Helical" evidence="7">
    <location>
        <begin position="91"/>
        <end position="113"/>
    </location>
</feature>
<dbReference type="PANTHER" id="PTHR30151:SF20">
    <property type="entry name" value="ABC TRANSPORTER PERMEASE PROTEIN HI_0355-RELATED"/>
    <property type="match status" value="1"/>
</dbReference>
<comment type="similarity">
    <text evidence="7">Belongs to the binding-protein-dependent transport system permease family.</text>
</comment>
<evidence type="ECO:0000259" key="8">
    <source>
        <dbReference type="PROSITE" id="PS50928"/>
    </source>
</evidence>
<evidence type="ECO:0000256" key="7">
    <source>
        <dbReference type="RuleBase" id="RU363032"/>
    </source>
</evidence>
<dbReference type="eggNOG" id="COG0600">
    <property type="taxonomic scope" value="Bacteria"/>
</dbReference>
<gene>
    <name evidence="9" type="ORF">RG540_PA06280</name>
</gene>
<dbReference type="CDD" id="cd06261">
    <property type="entry name" value="TM_PBP2"/>
    <property type="match status" value="1"/>
</dbReference>
<dbReference type="PANTHER" id="PTHR30151">
    <property type="entry name" value="ALKANE SULFONATE ABC TRANSPORTER-RELATED, MEMBRANE SUBUNIT"/>
    <property type="match status" value="1"/>
</dbReference>
<dbReference type="InterPro" id="IPR035906">
    <property type="entry name" value="MetI-like_sf"/>
</dbReference>
<accession>A0A068SZP4</accession>
<dbReference type="Gene3D" id="1.10.3720.10">
    <property type="entry name" value="MetI-like"/>
    <property type="match status" value="1"/>
</dbReference>
<feature type="transmembrane region" description="Helical" evidence="7">
    <location>
        <begin position="119"/>
        <end position="138"/>
    </location>
</feature>
<keyword evidence="6 7" id="KW-0472">Membrane</keyword>
<dbReference type="EMBL" id="HG938354">
    <property type="protein sequence ID" value="CDN51304.1"/>
    <property type="molecule type" value="Genomic_DNA"/>
</dbReference>
<evidence type="ECO:0000313" key="9">
    <source>
        <dbReference type="EMBL" id="CDN51304.1"/>
    </source>
</evidence>
<keyword evidence="4 7" id="KW-0812">Transmembrane</keyword>
<organism evidence="9 10">
    <name type="scientific">Neorhizobium galegae bv. orientalis str. HAMBI 540</name>
    <dbReference type="NCBI Taxonomy" id="1028800"/>
    <lineage>
        <taxon>Bacteria</taxon>
        <taxon>Pseudomonadati</taxon>
        <taxon>Pseudomonadota</taxon>
        <taxon>Alphaproteobacteria</taxon>
        <taxon>Hyphomicrobiales</taxon>
        <taxon>Rhizobiaceae</taxon>
        <taxon>Rhizobium/Agrobacterium group</taxon>
        <taxon>Neorhizobium</taxon>
    </lineage>
</organism>
<dbReference type="KEGG" id="ngg:RG540_PA06280"/>
<dbReference type="Proteomes" id="UP000028181">
    <property type="component" value="Plasmid pHAMBI540a"/>
</dbReference>
<evidence type="ECO:0000256" key="6">
    <source>
        <dbReference type="ARBA" id="ARBA00023136"/>
    </source>
</evidence>
<feature type="transmembrane region" description="Helical" evidence="7">
    <location>
        <begin position="49"/>
        <end position="79"/>
    </location>
</feature>